<feature type="transmembrane region" description="Helical" evidence="6">
    <location>
        <begin position="12"/>
        <end position="34"/>
    </location>
</feature>
<dbReference type="PANTHER" id="PTHR16950:SF16">
    <property type="entry name" value="ZINC TRANSPORTER ZIP13"/>
    <property type="match status" value="1"/>
</dbReference>
<feature type="transmembrane region" description="Helical" evidence="6">
    <location>
        <begin position="260"/>
        <end position="287"/>
    </location>
</feature>
<dbReference type="Pfam" id="PF02535">
    <property type="entry name" value="Zip"/>
    <property type="match status" value="1"/>
</dbReference>
<dbReference type="GO" id="GO:0005385">
    <property type="term" value="F:zinc ion transmembrane transporter activity"/>
    <property type="evidence" value="ECO:0007669"/>
    <property type="project" value="TreeGrafter"/>
</dbReference>
<evidence type="ECO:0000256" key="4">
    <source>
        <dbReference type="ARBA" id="ARBA00023136"/>
    </source>
</evidence>
<protein>
    <submittedName>
        <fullName evidence="7">Zinc/iron permease</fullName>
    </submittedName>
</protein>
<evidence type="ECO:0000313" key="8">
    <source>
        <dbReference type="Proteomes" id="UP000009170"/>
    </source>
</evidence>
<dbReference type="GO" id="GO:0016020">
    <property type="term" value="C:membrane"/>
    <property type="evidence" value="ECO:0007669"/>
    <property type="project" value="UniProtKB-SubCell"/>
</dbReference>
<dbReference type="GeneID" id="34946425"/>
<organism evidence="7 8">
    <name type="scientific">Ostreococcus tauri</name>
    <name type="common">Marine green alga</name>
    <dbReference type="NCBI Taxonomy" id="70448"/>
    <lineage>
        <taxon>Eukaryota</taxon>
        <taxon>Viridiplantae</taxon>
        <taxon>Chlorophyta</taxon>
        <taxon>Mamiellophyceae</taxon>
        <taxon>Mamiellales</taxon>
        <taxon>Bathycoccaceae</taxon>
        <taxon>Ostreococcus</taxon>
    </lineage>
</organism>
<dbReference type="FunCoup" id="A0A096PAR2">
    <property type="interactions" value="1287"/>
</dbReference>
<dbReference type="KEGG" id="ota:OT_ostta15g01030"/>
<dbReference type="Proteomes" id="UP000009170">
    <property type="component" value="Unassembled WGS sequence"/>
</dbReference>
<feature type="region of interest" description="Disordered" evidence="5">
    <location>
        <begin position="148"/>
        <end position="178"/>
    </location>
</feature>
<evidence type="ECO:0000256" key="1">
    <source>
        <dbReference type="ARBA" id="ARBA00004141"/>
    </source>
</evidence>
<keyword evidence="3 6" id="KW-1133">Transmembrane helix</keyword>
<sequence>MHRRPRRPIARAWAHVVTYALVLALVDVAIAHGHHGHHESDHHDHGADWTGGDAARAVLASTIVSLASLAACACIAARFVTGVEASARALSDLANGAMLGDALGHQLPSALAGGDARAAAMWCVVGVLAFQGLESLILEMKASANATRGTRTRAGRGVSRDASRGPSRSRSTARAKRGSAMTAIADALTARDIATSGWLNLFADAVHNLTDGVIIAVAFARRGRAAGWATARAALLHELPQEIGDYGVLRHAGFTDIQALGFNLLSALVAVVATALTFIFLACVGASSPVVGVSAAAVSAAVEAFCAGGFLTVALGALTEDVRAHGFTRSTVVRVLVGVRVAL</sequence>
<accession>A0A096PAR2</accession>
<comment type="subcellular location">
    <subcellularLocation>
        <location evidence="1">Membrane</location>
        <topology evidence="1">Multi-pass membrane protein</topology>
    </subcellularLocation>
</comment>
<reference evidence="8" key="1">
    <citation type="journal article" date="2006" name="Proc. Natl. Acad. Sci. U.S.A.">
        <title>Genome analysis of the smallest free-living eukaryote Ostreococcus tauri unveils many unique features.</title>
        <authorList>
            <person name="Derelle E."/>
            <person name="Ferraz C."/>
            <person name="Rombauts S."/>
            <person name="Rouze P."/>
            <person name="Worden A.Z."/>
            <person name="Robbens S."/>
            <person name="Partensky F."/>
            <person name="Degroeve S."/>
            <person name="Echeynie S."/>
            <person name="Cooke R."/>
            <person name="Saeys Y."/>
            <person name="Wuyts J."/>
            <person name="Jabbari K."/>
            <person name="Bowler C."/>
            <person name="Panaud O."/>
            <person name="Piegu B."/>
            <person name="Ball S.G."/>
            <person name="Ral J.-P."/>
            <person name="Bouget F.-Y."/>
            <person name="Piganeau G."/>
            <person name="De Baets B."/>
            <person name="Picard A."/>
            <person name="Delseny M."/>
            <person name="Demaille J."/>
            <person name="Van de Peer Y."/>
            <person name="Moreau H."/>
        </authorList>
    </citation>
    <scope>NUCLEOTIDE SEQUENCE [LARGE SCALE GENOMIC DNA]</scope>
    <source>
        <strain evidence="8">OTTH 0595 / CCAP 157/2 / RCC745</strain>
    </source>
</reference>
<name>A0A096PAR2_OSTTA</name>
<keyword evidence="8" id="KW-1185">Reference proteome</keyword>
<keyword evidence="2 6" id="KW-0812">Transmembrane</keyword>
<evidence type="ECO:0000256" key="5">
    <source>
        <dbReference type="SAM" id="MobiDB-lite"/>
    </source>
</evidence>
<dbReference type="OrthoDB" id="200954at2759"/>
<dbReference type="EMBL" id="CAID01000015">
    <property type="protein sequence ID" value="CEG01726.1"/>
    <property type="molecule type" value="Genomic_DNA"/>
</dbReference>
<feature type="transmembrane region" description="Helical" evidence="6">
    <location>
        <begin position="54"/>
        <end position="80"/>
    </location>
</feature>
<evidence type="ECO:0000313" key="7">
    <source>
        <dbReference type="EMBL" id="CEG01726.1"/>
    </source>
</evidence>
<dbReference type="RefSeq" id="XP_022841131.1">
    <property type="nucleotide sequence ID" value="XM_022982374.1"/>
</dbReference>
<dbReference type="InterPro" id="IPR003689">
    <property type="entry name" value="ZIP"/>
</dbReference>
<dbReference type="PANTHER" id="PTHR16950">
    <property type="entry name" value="ZINC TRANSPORTER SLC39A7 HISTIDINE-RICH MEMBRANE PROTEIN KE4"/>
    <property type="match status" value="1"/>
</dbReference>
<reference evidence="7 8" key="2">
    <citation type="journal article" date="2014" name="BMC Genomics">
        <title>An improved genome of the model marine alga Ostreococcus tauri unfolds by assessing Illumina de novo assemblies.</title>
        <authorList>
            <person name="Blanc-Mathieu R."/>
            <person name="Verhelst B."/>
            <person name="Derelle E."/>
            <person name="Rombauts S."/>
            <person name="Bouget F.Y."/>
            <person name="Carre I."/>
            <person name="Chateau A."/>
            <person name="Eyre-Walker A."/>
            <person name="Grimsley N."/>
            <person name="Moreau H."/>
            <person name="Piegu B."/>
            <person name="Rivals E."/>
            <person name="Schackwitz W."/>
            <person name="Van de Peer Y."/>
            <person name="Piganeau G."/>
        </authorList>
    </citation>
    <scope>NUCLEOTIDE SEQUENCE [LARGE SCALE GENOMIC DNA]</scope>
    <source>
        <strain evidence="8">OTTH 0595 / CCAP 157/2 / RCC745</strain>
    </source>
</reference>
<keyword evidence="4 6" id="KW-0472">Membrane</keyword>
<dbReference type="InParanoid" id="A0A096PAR2"/>
<evidence type="ECO:0000256" key="3">
    <source>
        <dbReference type="ARBA" id="ARBA00022989"/>
    </source>
</evidence>
<proteinExistence type="predicted"/>
<comment type="caution">
    <text evidence="7">The sequence shown here is derived from an EMBL/GenBank/DDBJ whole genome shotgun (WGS) entry which is preliminary data.</text>
</comment>
<evidence type="ECO:0000256" key="6">
    <source>
        <dbReference type="SAM" id="Phobius"/>
    </source>
</evidence>
<gene>
    <name evidence="7" type="ORF">OT_ostta15g01030</name>
</gene>
<feature type="transmembrane region" description="Helical" evidence="6">
    <location>
        <begin position="293"/>
        <end position="319"/>
    </location>
</feature>
<dbReference type="GO" id="GO:0006882">
    <property type="term" value="P:intracellular zinc ion homeostasis"/>
    <property type="evidence" value="ECO:0007669"/>
    <property type="project" value="TreeGrafter"/>
</dbReference>
<dbReference type="AlphaFoldDB" id="A0A096PAR2"/>
<evidence type="ECO:0000256" key="2">
    <source>
        <dbReference type="ARBA" id="ARBA00022692"/>
    </source>
</evidence>